<dbReference type="EMBL" id="KC520477">
    <property type="protein sequence ID" value="AHB51667.1"/>
    <property type="molecule type" value="Genomic_DNA"/>
</dbReference>
<evidence type="ECO:0000259" key="8">
    <source>
        <dbReference type="PROSITE" id="PS50850"/>
    </source>
</evidence>
<keyword evidence="5 7" id="KW-1133">Transmembrane helix</keyword>
<comment type="subcellular location">
    <subcellularLocation>
        <location evidence="1">Cell membrane</location>
        <topology evidence="1">Multi-pass membrane protein</topology>
    </subcellularLocation>
</comment>
<evidence type="ECO:0000256" key="2">
    <source>
        <dbReference type="ARBA" id="ARBA00022448"/>
    </source>
</evidence>
<feature type="transmembrane region" description="Helical" evidence="7">
    <location>
        <begin position="437"/>
        <end position="461"/>
    </location>
</feature>
<feature type="transmembrane region" description="Helical" evidence="7">
    <location>
        <begin position="16"/>
        <end position="35"/>
    </location>
</feature>
<dbReference type="InterPro" id="IPR036259">
    <property type="entry name" value="MFS_trans_sf"/>
</dbReference>
<dbReference type="NCBIfam" id="TIGR00711">
    <property type="entry name" value="efflux_EmrB"/>
    <property type="match status" value="1"/>
</dbReference>
<keyword evidence="4 7" id="KW-0812">Transmembrane</keyword>
<dbReference type="PANTHER" id="PTHR42718">
    <property type="entry name" value="MAJOR FACILITATOR SUPERFAMILY MULTIDRUG TRANSPORTER MFSC"/>
    <property type="match status" value="1"/>
</dbReference>
<name>V5SME0_UNCXX</name>
<dbReference type="InterPro" id="IPR004638">
    <property type="entry name" value="EmrB-like"/>
</dbReference>
<proteinExistence type="predicted"/>
<feature type="transmembrane region" description="Helical" evidence="7">
    <location>
        <begin position="169"/>
        <end position="190"/>
    </location>
</feature>
<feature type="transmembrane region" description="Helical" evidence="7">
    <location>
        <begin position="202"/>
        <end position="223"/>
    </location>
</feature>
<evidence type="ECO:0000256" key="7">
    <source>
        <dbReference type="SAM" id="Phobius"/>
    </source>
</evidence>
<dbReference type="SUPFAM" id="SSF103473">
    <property type="entry name" value="MFS general substrate transporter"/>
    <property type="match status" value="1"/>
</dbReference>
<dbReference type="AlphaFoldDB" id="V5SME0"/>
<dbReference type="InterPro" id="IPR011701">
    <property type="entry name" value="MFS"/>
</dbReference>
<evidence type="ECO:0000256" key="5">
    <source>
        <dbReference type="ARBA" id="ARBA00022989"/>
    </source>
</evidence>
<reference evidence="9" key="1">
    <citation type="journal article" date="2015" name="PLoS ONE">
        <title>Functional characterization of bacteria isolated from ancient arctic soil exposes diverse resistance mechanisms to modern antibiotics.</title>
        <authorList>
            <person name="Perron G.G."/>
            <person name="Whyte L."/>
            <person name="Turnbaugh P.J."/>
            <person name="Goordial J."/>
            <person name="Hanage W.P."/>
            <person name="Dantas G."/>
            <person name="Desai M.M."/>
        </authorList>
    </citation>
    <scope>NUCLEOTIDE SEQUENCE</scope>
</reference>
<feature type="domain" description="Major facilitator superfamily (MFS) profile" evidence="8">
    <location>
        <begin position="17"/>
        <end position="466"/>
    </location>
</feature>
<protein>
    <submittedName>
        <fullName evidence="9">Putative drug antiporter</fullName>
    </submittedName>
</protein>
<feature type="transmembrane region" description="Helical" evidence="7">
    <location>
        <begin position="113"/>
        <end position="133"/>
    </location>
</feature>
<dbReference type="GO" id="GO:0022857">
    <property type="term" value="F:transmembrane transporter activity"/>
    <property type="evidence" value="ECO:0007669"/>
    <property type="project" value="InterPro"/>
</dbReference>
<dbReference type="GO" id="GO:0005886">
    <property type="term" value="C:plasma membrane"/>
    <property type="evidence" value="ECO:0007669"/>
    <property type="project" value="UniProtKB-SubCell"/>
</dbReference>
<dbReference type="Gene3D" id="1.20.1250.20">
    <property type="entry name" value="MFS general substrate transporter like domains"/>
    <property type="match status" value="1"/>
</dbReference>
<feature type="transmembrane region" description="Helical" evidence="7">
    <location>
        <begin position="229"/>
        <end position="249"/>
    </location>
</feature>
<dbReference type="PANTHER" id="PTHR42718:SF24">
    <property type="entry name" value="MAJOR FACILITATOR SUPERFAMILY (MFS) PROFILE DOMAIN-CONTAINING PROTEIN"/>
    <property type="match status" value="1"/>
</dbReference>
<accession>V5SME0</accession>
<evidence type="ECO:0000256" key="1">
    <source>
        <dbReference type="ARBA" id="ARBA00004651"/>
    </source>
</evidence>
<keyword evidence="6 7" id="KW-0472">Membrane</keyword>
<dbReference type="InterPro" id="IPR020846">
    <property type="entry name" value="MFS_dom"/>
</dbReference>
<organism evidence="9">
    <name type="scientific">mixed culture bacterium TET_P_2</name>
    <dbReference type="NCBI Taxonomy" id="1424465"/>
    <lineage>
        <taxon>Bacteria</taxon>
    </lineage>
</organism>
<keyword evidence="3" id="KW-1003">Cell membrane</keyword>
<feature type="transmembrane region" description="Helical" evidence="7">
    <location>
        <begin position="360"/>
        <end position="386"/>
    </location>
</feature>
<feature type="transmembrane region" description="Helical" evidence="7">
    <location>
        <begin position="307"/>
        <end position="328"/>
    </location>
</feature>
<dbReference type="Pfam" id="PF07690">
    <property type="entry name" value="MFS_1"/>
    <property type="match status" value="1"/>
</dbReference>
<feature type="transmembrane region" description="Helical" evidence="7">
    <location>
        <begin position="270"/>
        <end position="295"/>
    </location>
</feature>
<evidence type="ECO:0000313" key="9">
    <source>
        <dbReference type="EMBL" id="AHB51667.1"/>
    </source>
</evidence>
<dbReference type="CDD" id="cd17503">
    <property type="entry name" value="MFS_LmrB_MDR_like"/>
    <property type="match status" value="1"/>
</dbReference>
<evidence type="ECO:0000256" key="4">
    <source>
        <dbReference type="ARBA" id="ARBA00022692"/>
    </source>
</evidence>
<evidence type="ECO:0000256" key="6">
    <source>
        <dbReference type="ARBA" id="ARBA00023136"/>
    </source>
</evidence>
<dbReference type="Gene3D" id="1.20.1720.10">
    <property type="entry name" value="Multidrug resistance protein D"/>
    <property type="match status" value="1"/>
</dbReference>
<feature type="transmembrane region" description="Helical" evidence="7">
    <location>
        <begin position="87"/>
        <end position="107"/>
    </location>
</feature>
<feature type="transmembrane region" description="Helical" evidence="7">
    <location>
        <begin position="407"/>
        <end position="425"/>
    </location>
</feature>
<dbReference type="PROSITE" id="PS50850">
    <property type="entry name" value="MFS"/>
    <property type="match status" value="1"/>
</dbReference>
<keyword evidence="2" id="KW-0813">Transport</keyword>
<feature type="transmembrane region" description="Helical" evidence="7">
    <location>
        <begin position="140"/>
        <end position="163"/>
    </location>
</feature>
<feature type="transmembrane region" description="Helical" evidence="7">
    <location>
        <begin position="335"/>
        <end position="354"/>
    </location>
</feature>
<sequence>MTSEHTESTTPINRKLIVSILLAGGFVAILNQTLFATATPHVMNDFQISENIAQWLTTIFMLVNGVMIPITAFLIETFTTRRLVLTALVIFAAGTLVCGIAPTYPILLVGRVIQASGAGIIMPVMMTVFLTIFPIEKRGAAMGLVGLVISFAPAIGPTLSGWIVENHPWRMMFFVILPIILLDIILVYFFMENVTERTFPKIDVLSIILSTFGFGGLLFGFSSAGSGNWIDPVVIISLIVGIVSLITFIRRQFTLKQPILEFRVFKSRTFTITTIIGMIVFVGLIGSETILPIYMQQYAGFTALESGLMIMPGAILMGLMSPITGRIFDKIGARYLAIVGLTLMTVTTFLFTNLSTETPLMFLTIVFAIRMLGMSMVMMPVTTAGLNQLPIRLIAHGTAMNNTMRQVSASIGTAVLVTIMTTSALDSGPNAEPSALIHGVNMAFYAATGLSFAGLVLSFFIKGTKPSEQRGTFEIE</sequence>
<evidence type="ECO:0000256" key="3">
    <source>
        <dbReference type="ARBA" id="ARBA00022475"/>
    </source>
</evidence>
<feature type="transmembrane region" description="Helical" evidence="7">
    <location>
        <begin position="55"/>
        <end position="75"/>
    </location>
</feature>
<dbReference type="PRINTS" id="PR01036">
    <property type="entry name" value="TCRTETB"/>
</dbReference>